<dbReference type="EMBL" id="CP023036">
    <property type="protein sequence ID" value="AXY23330.1"/>
    <property type="molecule type" value="Genomic_DNA"/>
</dbReference>
<dbReference type="AlphaFoldDB" id="A0A347WEN7"/>
<name>A0A347WEN7_9PROT</name>
<evidence type="ECO:0000313" key="1">
    <source>
        <dbReference type="EMBL" id="AXY23330.1"/>
    </source>
</evidence>
<proteinExistence type="predicted"/>
<gene>
    <name evidence="1" type="ORF">CD178_02583</name>
</gene>
<accession>A0A347WEN7</accession>
<dbReference type="KEGG" id="ksc:CD178_02583"/>
<dbReference type="Proteomes" id="UP000264120">
    <property type="component" value="Chromosome"/>
</dbReference>
<sequence>MLTLLVICLLIFAIGGGGYGFRSGWYGGANSPGLKGIGLLPILLLVIALFLLFNMPGTSNAPLP</sequence>
<protein>
    <submittedName>
        <fullName evidence="1">Uncharacterized protein</fullName>
    </submittedName>
</protein>
<organism evidence="1 2">
    <name type="scientific">Komagataeibacter saccharivorans</name>
    <dbReference type="NCBI Taxonomy" id="265959"/>
    <lineage>
        <taxon>Bacteria</taxon>
        <taxon>Pseudomonadati</taxon>
        <taxon>Pseudomonadota</taxon>
        <taxon>Alphaproteobacteria</taxon>
        <taxon>Acetobacterales</taxon>
        <taxon>Acetobacteraceae</taxon>
        <taxon>Komagataeibacter</taxon>
    </lineage>
</organism>
<evidence type="ECO:0000313" key="2">
    <source>
        <dbReference type="Proteomes" id="UP000264120"/>
    </source>
</evidence>
<reference evidence="1 2" key="1">
    <citation type="submission" date="2017-08" db="EMBL/GenBank/DDBJ databases">
        <title>Complete genome sequence of Gluconacetobacter saccharivorans CV1 isolated from Fermented Vinegar.</title>
        <authorList>
            <person name="Kim S.-Y."/>
        </authorList>
    </citation>
    <scope>NUCLEOTIDE SEQUENCE [LARGE SCALE GENOMIC DNA]</scope>
    <source>
        <strain evidence="1 2">CV1</strain>
    </source>
</reference>
<keyword evidence="2" id="KW-1185">Reference proteome</keyword>